<protein>
    <submittedName>
        <fullName evidence="1">Uncharacterized protein</fullName>
    </submittedName>
</protein>
<evidence type="ECO:0000313" key="2">
    <source>
        <dbReference type="Proteomes" id="UP001569428"/>
    </source>
</evidence>
<dbReference type="RefSeq" id="WP_371841532.1">
    <property type="nucleotide sequence ID" value="NZ_JBGMEK010000129.1"/>
</dbReference>
<accession>A0ABV4P6Y6</accession>
<evidence type="ECO:0000313" key="1">
    <source>
        <dbReference type="EMBL" id="MFA0813724.1"/>
    </source>
</evidence>
<comment type="caution">
    <text evidence="1">The sequence shown here is derived from an EMBL/GenBank/DDBJ whole genome shotgun (WGS) entry which is preliminary data.</text>
</comment>
<sequence length="694" mass="74333">MPVYTLEGPDGRIYKIEGPEGATAQQLATVIFQAGPRDLNTIQGDLREALDRGEGARAERLSAEMQEHPSYAEQRAQELEEVDRQLGPESVHPVMGGVRSALQGLTLGFSDELGALTTAGYESLVNGRDFKQEYNHQHDTLAEEREQFSEDYPKTAVATELAGGVLTGGAGLAKGVGKMAGKSLISKGATASGIGAAEGALYGAGQGSGTQGRIEGALTGGATGAVLAPVAGAATNLSGRILSPVGDWVTDKLLVRPEHAARRFLADDLAAEGFDSGALEKATQELGPNAILADASTAARDSLEGVLSMTDTPAARKAAEELFKARNKGQQPRLMGELQGNLGVLSDTMLPDTLKGLKARRGAQAEDLYGAARQKPVRVTEKLQSIMRADAVKNAAQKAKNTLSNKRIVGNKISHIDYFDAIKQNLDDQIEVAIRKGEKGTARDILQLKKELAKEIDSQVPEYKAARDAYAGDSRLLDAAEYGRKILREDGDTLDDALKGMSESEKEMFRQGAQRAIREKLMQAADSHNATRRISSQLLRDRMSRAFPSKAAFDKFIKQVEIEDEIFRTTSILGNSKTAMRLDTQRRLKGEDIPGHDGGTAGMLTTLARKVAGASLGPEAREELASLAMTRLGDIDLDGIMKSKQFVKLPEGAQRWLEQLTEKQGTPAEFSAVQTPIGIVGQQDGVLLMSGSVE</sequence>
<gene>
    <name evidence="1" type="ORF">ACCI49_22820</name>
</gene>
<keyword evidence="2" id="KW-1185">Reference proteome</keyword>
<name>A0ABV4P6Y6_9GAMM</name>
<dbReference type="Proteomes" id="UP001569428">
    <property type="component" value="Unassembled WGS sequence"/>
</dbReference>
<organism evidence="1 2">
    <name type="scientific">Microbulbifer epialgicus</name>
    <dbReference type="NCBI Taxonomy" id="393907"/>
    <lineage>
        <taxon>Bacteria</taxon>
        <taxon>Pseudomonadati</taxon>
        <taxon>Pseudomonadota</taxon>
        <taxon>Gammaproteobacteria</taxon>
        <taxon>Cellvibrionales</taxon>
        <taxon>Microbulbiferaceae</taxon>
        <taxon>Microbulbifer</taxon>
    </lineage>
</organism>
<reference evidence="1 2" key="1">
    <citation type="submission" date="2024-08" db="EMBL/GenBank/DDBJ databases">
        <authorList>
            <person name="Ishaq N."/>
        </authorList>
    </citation>
    <scope>NUCLEOTIDE SEQUENCE [LARGE SCALE GENOMIC DNA]</scope>
    <source>
        <strain evidence="1 2">DSM 18651</strain>
    </source>
</reference>
<dbReference type="EMBL" id="JBGMEK010000129">
    <property type="protein sequence ID" value="MFA0813724.1"/>
    <property type="molecule type" value="Genomic_DNA"/>
</dbReference>
<proteinExistence type="predicted"/>